<dbReference type="Pfam" id="PF01494">
    <property type="entry name" value="FAD_binding_3"/>
    <property type="match status" value="1"/>
</dbReference>
<dbReference type="EMBL" id="MDYQ01000439">
    <property type="protein sequence ID" value="PRP74850.1"/>
    <property type="molecule type" value="Genomic_DNA"/>
</dbReference>
<dbReference type="Gene3D" id="3.50.50.60">
    <property type="entry name" value="FAD/NAD(P)-binding domain"/>
    <property type="match status" value="1"/>
</dbReference>
<evidence type="ECO:0000313" key="2">
    <source>
        <dbReference type="EMBL" id="PRP74850.1"/>
    </source>
</evidence>
<dbReference type="OrthoDB" id="2690153at2759"/>
<feature type="domain" description="FAD-binding" evidence="1">
    <location>
        <begin position="26"/>
        <end position="368"/>
    </location>
</feature>
<evidence type="ECO:0000313" key="3">
    <source>
        <dbReference type="Proteomes" id="UP000241769"/>
    </source>
</evidence>
<dbReference type="STRING" id="1890364.A0A2P6MT26"/>
<dbReference type="PANTHER" id="PTHR46865">
    <property type="entry name" value="OXIDOREDUCTASE-RELATED"/>
    <property type="match status" value="1"/>
</dbReference>
<keyword evidence="3" id="KW-1185">Reference proteome</keyword>
<proteinExistence type="predicted"/>
<gene>
    <name evidence="2" type="ORF">PROFUN_09550</name>
</gene>
<dbReference type="PRINTS" id="PR00420">
    <property type="entry name" value="RNGMNOXGNASE"/>
</dbReference>
<dbReference type="AlphaFoldDB" id="A0A2P6MT26"/>
<sequence length="419" mass="45724">MMRLNISHIGKSSRSFSTSHYRKPSILISGAGPSGLVCALTLKKRGIDANIVDLAPNTQHHRGVGIVLQPNATQVLKNLGIFPAIHAAGQPLLGERVVDRIGGNLTFNSPYRSVQGVDETGDHIIGIDKQTLCQILSEGLSVRRQTGIVNIHKTNVAGEMGYKVALKKSLNSETYNILIGADSISSKVRSELFEENAANITYPGWGVAYVKMPRPTQFDANNWLHVWARGRRLVVVPVDKENVFAWTSYRSKVPVQQIVTGEKPVETIAHHFSSMENPFAKAVASEIGTAILGRVWFPAEVTMKAYTSSHAALIGDAAFAMAPYMLQGVGLGVESGYLLGSLIANAYEKGETYESALEKYNEMMIARVKIVRTESNVMGSRLENMGDNRLTAGYRKLMLNMSPPGKKAQDYLNGNPLTP</sequence>
<dbReference type="GO" id="GO:0071949">
    <property type="term" value="F:FAD binding"/>
    <property type="evidence" value="ECO:0007669"/>
    <property type="project" value="InterPro"/>
</dbReference>
<dbReference type="SUPFAM" id="SSF51905">
    <property type="entry name" value="FAD/NAD(P)-binding domain"/>
    <property type="match status" value="1"/>
</dbReference>
<dbReference type="InParanoid" id="A0A2P6MT26"/>
<organism evidence="2 3">
    <name type="scientific">Planoprotostelium fungivorum</name>
    <dbReference type="NCBI Taxonomy" id="1890364"/>
    <lineage>
        <taxon>Eukaryota</taxon>
        <taxon>Amoebozoa</taxon>
        <taxon>Evosea</taxon>
        <taxon>Variosea</taxon>
        <taxon>Cavosteliida</taxon>
        <taxon>Cavosteliaceae</taxon>
        <taxon>Planoprotostelium</taxon>
    </lineage>
</organism>
<reference evidence="2 3" key="1">
    <citation type="journal article" date="2018" name="Genome Biol. Evol.">
        <title>Multiple Roots of Fruiting Body Formation in Amoebozoa.</title>
        <authorList>
            <person name="Hillmann F."/>
            <person name="Forbes G."/>
            <person name="Novohradska S."/>
            <person name="Ferling I."/>
            <person name="Riege K."/>
            <person name="Groth M."/>
            <person name="Westermann M."/>
            <person name="Marz M."/>
            <person name="Spaller T."/>
            <person name="Winckler T."/>
            <person name="Schaap P."/>
            <person name="Glockner G."/>
        </authorList>
    </citation>
    <scope>NUCLEOTIDE SEQUENCE [LARGE SCALE GENOMIC DNA]</scope>
    <source>
        <strain evidence="2 3">Jena</strain>
    </source>
</reference>
<dbReference type="Proteomes" id="UP000241769">
    <property type="component" value="Unassembled WGS sequence"/>
</dbReference>
<evidence type="ECO:0000259" key="1">
    <source>
        <dbReference type="Pfam" id="PF01494"/>
    </source>
</evidence>
<protein>
    <submittedName>
        <fullName evidence="2">2-polyprenyl-6-methoxyphenol hydroxylase related FAD-dependent oxidoreductase</fullName>
    </submittedName>
</protein>
<dbReference type="InterPro" id="IPR051704">
    <property type="entry name" value="FAD_aromatic-hydroxylase"/>
</dbReference>
<comment type="caution">
    <text evidence="2">The sequence shown here is derived from an EMBL/GenBank/DDBJ whole genome shotgun (WGS) entry which is preliminary data.</text>
</comment>
<name>A0A2P6MT26_9EUKA</name>
<dbReference type="InterPro" id="IPR036188">
    <property type="entry name" value="FAD/NAD-bd_sf"/>
</dbReference>
<accession>A0A2P6MT26</accession>
<dbReference type="InterPro" id="IPR002938">
    <property type="entry name" value="FAD-bd"/>
</dbReference>